<sequence>MLLLVMKHGESEKITKLGRKAPRNSTLTVDDNDSGACGAVARRPCRARGWVTAIDAHSNHTIYHNLRPKAESELYLLPPNYEEATTNLCHLHMYEDRGSSSDRRNTADSTLHITHKDNTPDNTLHVTTKDAMVHLHV</sequence>
<gene>
    <name evidence="1" type="primary">Acey_s0010.g939</name>
    <name evidence="1" type="ORF">Y032_0010g939</name>
</gene>
<accession>A0A016VIZ5</accession>
<protein>
    <submittedName>
        <fullName evidence="1">Uncharacterized protein</fullName>
    </submittedName>
</protein>
<dbReference type="Proteomes" id="UP000024635">
    <property type="component" value="Unassembled WGS sequence"/>
</dbReference>
<dbReference type="AlphaFoldDB" id="A0A016VIZ5"/>
<name>A0A016VIZ5_9BILA</name>
<proteinExistence type="predicted"/>
<comment type="caution">
    <text evidence="1">The sequence shown here is derived from an EMBL/GenBank/DDBJ whole genome shotgun (WGS) entry which is preliminary data.</text>
</comment>
<dbReference type="OrthoDB" id="10531144at2759"/>
<organism evidence="1 2">
    <name type="scientific">Ancylostoma ceylanicum</name>
    <dbReference type="NCBI Taxonomy" id="53326"/>
    <lineage>
        <taxon>Eukaryota</taxon>
        <taxon>Metazoa</taxon>
        <taxon>Ecdysozoa</taxon>
        <taxon>Nematoda</taxon>
        <taxon>Chromadorea</taxon>
        <taxon>Rhabditida</taxon>
        <taxon>Rhabditina</taxon>
        <taxon>Rhabditomorpha</taxon>
        <taxon>Strongyloidea</taxon>
        <taxon>Ancylostomatidae</taxon>
        <taxon>Ancylostomatinae</taxon>
        <taxon>Ancylostoma</taxon>
    </lineage>
</organism>
<keyword evidence="2" id="KW-1185">Reference proteome</keyword>
<evidence type="ECO:0000313" key="2">
    <source>
        <dbReference type="Proteomes" id="UP000024635"/>
    </source>
</evidence>
<evidence type="ECO:0000313" key="1">
    <source>
        <dbReference type="EMBL" id="EYC26738.1"/>
    </source>
</evidence>
<dbReference type="EMBL" id="JARK01001346">
    <property type="protein sequence ID" value="EYC26738.1"/>
    <property type="molecule type" value="Genomic_DNA"/>
</dbReference>
<reference evidence="2" key="1">
    <citation type="journal article" date="2015" name="Nat. Genet.">
        <title>The genome and transcriptome of the zoonotic hookworm Ancylostoma ceylanicum identify infection-specific gene families.</title>
        <authorList>
            <person name="Schwarz E.M."/>
            <person name="Hu Y."/>
            <person name="Antoshechkin I."/>
            <person name="Miller M.M."/>
            <person name="Sternberg P.W."/>
            <person name="Aroian R.V."/>
        </authorList>
    </citation>
    <scope>NUCLEOTIDE SEQUENCE</scope>
    <source>
        <strain evidence="2">HY135</strain>
    </source>
</reference>